<gene>
    <name evidence="1" type="ORF">OHC33_010224</name>
</gene>
<organism evidence="1 2">
    <name type="scientific">Knufia fluminis</name>
    <dbReference type="NCBI Taxonomy" id="191047"/>
    <lineage>
        <taxon>Eukaryota</taxon>
        <taxon>Fungi</taxon>
        <taxon>Dikarya</taxon>
        <taxon>Ascomycota</taxon>
        <taxon>Pezizomycotina</taxon>
        <taxon>Eurotiomycetes</taxon>
        <taxon>Chaetothyriomycetidae</taxon>
        <taxon>Chaetothyriales</taxon>
        <taxon>Trichomeriaceae</taxon>
        <taxon>Knufia</taxon>
    </lineage>
</organism>
<protein>
    <submittedName>
        <fullName evidence="1">Uncharacterized protein</fullName>
    </submittedName>
</protein>
<comment type="caution">
    <text evidence="1">The sequence shown here is derived from an EMBL/GenBank/DDBJ whole genome shotgun (WGS) entry which is preliminary data.</text>
</comment>
<name>A0AAN8I3Q4_9EURO</name>
<evidence type="ECO:0000313" key="1">
    <source>
        <dbReference type="EMBL" id="KAK5948800.1"/>
    </source>
</evidence>
<reference evidence="1 2" key="1">
    <citation type="submission" date="2022-12" db="EMBL/GenBank/DDBJ databases">
        <title>Genomic features and morphological characterization of a novel Knufia sp. strain isolated from spacecraft assembly facility.</title>
        <authorList>
            <person name="Teixeira M."/>
            <person name="Chander A.M."/>
            <person name="Stajich J.E."/>
            <person name="Venkateswaran K."/>
        </authorList>
    </citation>
    <scope>NUCLEOTIDE SEQUENCE [LARGE SCALE GENOMIC DNA]</scope>
    <source>
        <strain evidence="1 2">FJI-L2-BK-P2</strain>
    </source>
</reference>
<evidence type="ECO:0000313" key="2">
    <source>
        <dbReference type="Proteomes" id="UP001316803"/>
    </source>
</evidence>
<sequence>MDAFRTIVVHLGHNSTGQARSFTTFLSQMTVDGNGIPKWKRVPPYPQGPNAVQPMNVTTADQTAYNPPFDNLPLEIKQKIFGIVFSTTRKELGCGASLALGGAKHSCIDCATTRSCETHQHEFHVYLPQDIEQLFVSTRWYLEAFPMFAKNTSLDLRYFMPSRALKITTRLPLLRSILAFSLSWSKTIQISGGMYDLLTFSSDTAMFASGIPKELDIYADERLYWGKEDLHEHLLKPGSGPPMVVWYRKCGPPSSDSFHTFEVADPVEGAGQLLSALATSLQSSLFFKRHGFITAQKLQQNIQSAGGTWKVRYWVTICCRIAYTTGRRTEVGKRILLGIDAETCQIIDFELNGGRKFEHFTAGHSKVWPDF</sequence>
<dbReference type="EMBL" id="JAKLMC020000043">
    <property type="protein sequence ID" value="KAK5948800.1"/>
    <property type="molecule type" value="Genomic_DNA"/>
</dbReference>
<dbReference type="Proteomes" id="UP001316803">
    <property type="component" value="Unassembled WGS sequence"/>
</dbReference>
<keyword evidence="2" id="KW-1185">Reference proteome</keyword>
<proteinExistence type="predicted"/>
<dbReference type="AlphaFoldDB" id="A0AAN8I3Q4"/>
<accession>A0AAN8I3Q4</accession>